<keyword evidence="2" id="KW-0472">Membrane</keyword>
<evidence type="ECO:0008006" key="5">
    <source>
        <dbReference type="Google" id="ProtNLM"/>
    </source>
</evidence>
<gene>
    <name evidence="3" type="ORF">LZC94_46730</name>
</gene>
<feature type="transmembrane region" description="Helical" evidence="2">
    <location>
        <begin position="44"/>
        <end position="62"/>
    </location>
</feature>
<reference evidence="3 4" key="1">
    <citation type="submission" date="2021-12" db="EMBL/GenBank/DDBJ databases">
        <title>Discovery of the Pendulisporaceae a myxobacterial family with distinct sporulation behavior and unique specialized metabolism.</title>
        <authorList>
            <person name="Garcia R."/>
            <person name="Popoff A."/>
            <person name="Bader C.D."/>
            <person name="Loehr J."/>
            <person name="Walesch S."/>
            <person name="Walt C."/>
            <person name="Boldt J."/>
            <person name="Bunk B."/>
            <person name="Haeckl F.J.F.P.J."/>
            <person name="Gunesch A.P."/>
            <person name="Birkelbach J."/>
            <person name="Nuebel U."/>
            <person name="Pietschmann T."/>
            <person name="Bach T."/>
            <person name="Mueller R."/>
        </authorList>
    </citation>
    <scope>NUCLEOTIDE SEQUENCE [LARGE SCALE GENOMIC DNA]</scope>
    <source>
        <strain evidence="3 4">MSr11954</strain>
    </source>
</reference>
<feature type="transmembrane region" description="Helical" evidence="2">
    <location>
        <begin position="69"/>
        <end position="87"/>
    </location>
</feature>
<feature type="region of interest" description="Disordered" evidence="1">
    <location>
        <begin position="126"/>
        <end position="152"/>
    </location>
</feature>
<dbReference type="RefSeq" id="WP_394824931.1">
    <property type="nucleotide sequence ID" value="NZ_CP089984.1"/>
</dbReference>
<sequence length="152" mass="16762">MNSLRLLRFSLGMVFIWFGALKLVGVTPVAAMVARTVPFLDPRWFVPALGIFEMVLAAGLILDGRHVRWVVTAMMAHLCGTFLVFVTQPDVTFRDGNPFLLTTEGEFVLKNIVLLTAGMVVATHRRRDTEPEPEFAPSSAAGAKLASQRFDV</sequence>
<keyword evidence="2" id="KW-1133">Transmembrane helix</keyword>
<dbReference type="Proteomes" id="UP001370348">
    <property type="component" value="Chromosome"/>
</dbReference>
<accession>A0ABZ2LWK4</accession>
<dbReference type="EMBL" id="CP089984">
    <property type="protein sequence ID" value="WXB15306.1"/>
    <property type="molecule type" value="Genomic_DNA"/>
</dbReference>
<feature type="transmembrane region" description="Helical" evidence="2">
    <location>
        <begin position="107"/>
        <end position="124"/>
    </location>
</feature>
<organism evidence="3 4">
    <name type="scientific">Pendulispora albinea</name>
    <dbReference type="NCBI Taxonomy" id="2741071"/>
    <lineage>
        <taxon>Bacteria</taxon>
        <taxon>Pseudomonadati</taxon>
        <taxon>Myxococcota</taxon>
        <taxon>Myxococcia</taxon>
        <taxon>Myxococcales</taxon>
        <taxon>Sorangiineae</taxon>
        <taxon>Pendulisporaceae</taxon>
        <taxon>Pendulispora</taxon>
    </lineage>
</organism>
<evidence type="ECO:0000256" key="1">
    <source>
        <dbReference type="SAM" id="MobiDB-lite"/>
    </source>
</evidence>
<evidence type="ECO:0000313" key="4">
    <source>
        <dbReference type="Proteomes" id="UP001370348"/>
    </source>
</evidence>
<proteinExistence type="predicted"/>
<protein>
    <recommendedName>
        <fullName evidence="5">Membrane protein YkgB</fullName>
    </recommendedName>
</protein>
<evidence type="ECO:0000313" key="3">
    <source>
        <dbReference type="EMBL" id="WXB15306.1"/>
    </source>
</evidence>
<keyword evidence="4" id="KW-1185">Reference proteome</keyword>
<keyword evidence="2" id="KW-0812">Transmembrane</keyword>
<feature type="transmembrane region" description="Helical" evidence="2">
    <location>
        <begin position="12"/>
        <end position="32"/>
    </location>
</feature>
<name>A0ABZ2LWK4_9BACT</name>
<evidence type="ECO:0000256" key="2">
    <source>
        <dbReference type="SAM" id="Phobius"/>
    </source>
</evidence>